<dbReference type="Gene3D" id="2.40.50.100">
    <property type="match status" value="1"/>
</dbReference>
<dbReference type="PANTHER" id="PTHR30469:SF15">
    <property type="entry name" value="HLYD FAMILY OF SECRETION PROTEINS"/>
    <property type="match status" value="1"/>
</dbReference>
<organism evidence="11 12">
    <name type="scientific">Marinobacter suaedae</name>
    <dbReference type="NCBI Taxonomy" id="3057675"/>
    <lineage>
        <taxon>Bacteria</taxon>
        <taxon>Pseudomonadati</taxon>
        <taxon>Pseudomonadota</taxon>
        <taxon>Gammaproteobacteria</taxon>
        <taxon>Pseudomonadales</taxon>
        <taxon>Marinobacteraceae</taxon>
        <taxon>Marinobacter</taxon>
    </lineage>
</organism>
<keyword evidence="12" id="KW-1185">Reference proteome</keyword>
<dbReference type="EMBL" id="JAUMIS010000001">
    <property type="protein sequence ID" value="MDO3721624.1"/>
    <property type="molecule type" value="Genomic_DNA"/>
</dbReference>
<evidence type="ECO:0000256" key="3">
    <source>
        <dbReference type="ARBA" id="ARBA00022448"/>
    </source>
</evidence>
<evidence type="ECO:0000256" key="1">
    <source>
        <dbReference type="ARBA" id="ARBA00004196"/>
    </source>
</evidence>
<evidence type="ECO:0000256" key="5">
    <source>
        <dbReference type="SAM" id="Coils"/>
    </source>
</evidence>
<feature type="coiled-coil region" evidence="5">
    <location>
        <begin position="98"/>
        <end position="156"/>
    </location>
</feature>
<dbReference type="SUPFAM" id="SSF111369">
    <property type="entry name" value="HlyD-like secretion proteins"/>
    <property type="match status" value="1"/>
</dbReference>
<dbReference type="InterPro" id="IPR058624">
    <property type="entry name" value="MdtA-like_HH"/>
</dbReference>
<dbReference type="Pfam" id="PF25967">
    <property type="entry name" value="RND-MFP_C"/>
    <property type="match status" value="1"/>
</dbReference>
<feature type="signal peptide" evidence="6">
    <location>
        <begin position="1"/>
        <end position="25"/>
    </location>
</feature>
<keyword evidence="3" id="KW-0813">Transport</keyword>
<evidence type="ECO:0000256" key="2">
    <source>
        <dbReference type="ARBA" id="ARBA00009477"/>
    </source>
</evidence>
<dbReference type="PANTHER" id="PTHR30469">
    <property type="entry name" value="MULTIDRUG RESISTANCE PROTEIN MDTA"/>
    <property type="match status" value="1"/>
</dbReference>
<evidence type="ECO:0000259" key="9">
    <source>
        <dbReference type="Pfam" id="PF25954"/>
    </source>
</evidence>
<accession>A0ABT8W057</accession>
<evidence type="ECO:0000256" key="6">
    <source>
        <dbReference type="SAM" id="SignalP"/>
    </source>
</evidence>
<sequence>MHLAPHIRVLTLIALWCGLPTTASAEQTAPVQKRELEEAVRLDGLIEAVQQSTVSAQTTGTVVELPYDVDDSVEAGALIVRLDDTEQRARLGQAQAGLEEARTGLAEARRRFERIKEIFDRGLASRAEFDQAQTTVDTARARLERAQSAVEEANEQLNYTRVSAPYGGILTERHVEVGESVQPGQPLLSGLSLQQLRVAVDLPQRYADLARRERRATVELGNGRQLQTGKMTFFPYANEQTHTFRLRMELEAPDGSLYPGMLVKVNVPVGSRPALWIPQSSVVHRGEMRAVYVQQAEGETRLRMVRLGSRSDDQVEVLSGLSEGEQVIVQPTLPLPDTSENTDDEEPGL</sequence>
<evidence type="ECO:0000313" key="12">
    <source>
        <dbReference type="Proteomes" id="UP001168640"/>
    </source>
</evidence>
<keyword evidence="6" id="KW-0732">Signal</keyword>
<dbReference type="InterPro" id="IPR006143">
    <property type="entry name" value="RND_pump_MFP"/>
</dbReference>
<dbReference type="Proteomes" id="UP001168640">
    <property type="component" value="Unassembled WGS sequence"/>
</dbReference>
<name>A0ABT8W057_9GAMM</name>
<dbReference type="InterPro" id="IPR058625">
    <property type="entry name" value="MdtA-like_BSH"/>
</dbReference>
<comment type="similarity">
    <text evidence="2">Belongs to the membrane fusion protein (MFP) (TC 8.A.1) family.</text>
</comment>
<keyword evidence="4 5" id="KW-0175">Coiled coil</keyword>
<dbReference type="Gene3D" id="2.40.420.20">
    <property type="match status" value="1"/>
</dbReference>
<dbReference type="RefSeq" id="WP_302909477.1">
    <property type="nucleotide sequence ID" value="NZ_JAUMIS010000001.1"/>
</dbReference>
<evidence type="ECO:0000259" key="7">
    <source>
        <dbReference type="Pfam" id="PF25876"/>
    </source>
</evidence>
<dbReference type="Pfam" id="PF25954">
    <property type="entry name" value="Beta-barrel_RND_2"/>
    <property type="match status" value="1"/>
</dbReference>
<feature type="domain" description="Multidrug resistance protein MdtA-like alpha-helical hairpin" evidence="7">
    <location>
        <begin position="91"/>
        <end position="160"/>
    </location>
</feature>
<dbReference type="NCBIfam" id="TIGR01730">
    <property type="entry name" value="RND_mfp"/>
    <property type="match status" value="1"/>
</dbReference>
<dbReference type="Gene3D" id="1.10.287.470">
    <property type="entry name" value="Helix hairpin bin"/>
    <property type="match status" value="1"/>
</dbReference>
<feature type="domain" description="Multidrug resistance protein MdtA-like C-terminal permuted SH3" evidence="10">
    <location>
        <begin position="274"/>
        <end position="330"/>
    </location>
</feature>
<evidence type="ECO:0000256" key="4">
    <source>
        <dbReference type="ARBA" id="ARBA00023054"/>
    </source>
</evidence>
<evidence type="ECO:0000313" key="11">
    <source>
        <dbReference type="EMBL" id="MDO3721624.1"/>
    </source>
</evidence>
<feature type="domain" description="Multidrug resistance protein MdtA-like barrel-sandwich hybrid" evidence="8">
    <location>
        <begin position="51"/>
        <end position="186"/>
    </location>
</feature>
<evidence type="ECO:0000259" key="10">
    <source>
        <dbReference type="Pfam" id="PF25967"/>
    </source>
</evidence>
<comment type="subcellular location">
    <subcellularLocation>
        <location evidence="1">Cell envelope</location>
    </subcellularLocation>
</comment>
<proteinExistence type="inferred from homology"/>
<evidence type="ECO:0000259" key="8">
    <source>
        <dbReference type="Pfam" id="PF25917"/>
    </source>
</evidence>
<dbReference type="Pfam" id="PF25876">
    <property type="entry name" value="HH_MFP_RND"/>
    <property type="match status" value="1"/>
</dbReference>
<comment type="caution">
    <text evidence="11">The sequence shown here is derived from an EMBL/GenBank/DDBJ whole genome shotgun (WGS) entry which is preliminary data.</text>
</comment>
<protein>
    <submittedName>
        <fullName evidence="11">Efflux RND transporter periplasmic adaptor subunit</fullName>
    </submittedName>
</protein>
<gene>
    <name evidence="11" type="ORF">QVZ43_07790</name>
</gene>
<dbReference type="Pfam" id="PF25917">
    <property type="entry name" value="BSH_RND"/>
    <property type="match status" value="1"/>
</dbReference>
<dbReference type="InterPro" id="IPR058627">
    <property type="entry name" value="MdtA-like_C"/>
</dbReference>
<dbReference type="InterPro" id="IPR058792">
    <property type="entry name" value="Beta-barrel_RND_2"/>
</dbReference>
<dbReference type="Gene3D" id="2.40.30.170">
    <property type="match status" value="1"/>
</dbReference>
<feature type="domain" description="CusB-like beta-barrel" evidence="9">
    <location>
        <begin position="198"/>
        <end position="267"/>
    </location>
</feature>
<reference evidence="11" key="1">
    <citation type="submission" date="2023-07" db="EMBL/GenBank/DDBJ databases">
        <title>Marinobacter sp. chi1 genome sequencing and assembly.</title>
        <authorList>
            <person name="Park S."/>
        </authorList>
    </citation>
    <scope>NUCLEOTIDE SEQUENCE</scope>
    <source>
        <strain evidence="11">Chi1</strain>
    </source>
</reference>
<feature type="chain" id="PRO_5047335390" evidence="6">
    <location>
        <begin position="26"/>
        <end position="349"/>
    </location>
</feature>